<reference evidence="1" key="1">
    <citation type="journal article" date="2023" name="Mol. Phylogenet. Evol.">
        <title>Genome-scale phylogeny and comparative genomics of the fungal order Sordariales.</title>
        <authorList>
            <person name="Hensen N."/>
            <person name="Bonometti L."/>
            <person name="Westerberg I."/>
            <person name="Brannstrom I.O."/>
            <person name="Guillou S."/>
            <person name="Cros-Aarteil S."/>
            <person name="Calhoun S."/>
            <person name="Haridas S."/>
            <person name="Kuo A."/>
            <person name="Mondo S."/>
            <person name="Pangilinan J."/>
            <person name="Riley R."/>
            <person name="LaButti K."/>
            <person name="Andreopoulos B."/>
            <person name="Lipzen A."/>
            <person name="Chen C."/>
            <person name="Yan M."/>
            <person name="Daum C."/>
            <person name="Ng V."/>
            <person name="Clum A."/>
            <person name="Steindorff A."/>
            <person name="Ohm R.A."/>
            <person name="Martin F."/>
            <person name="Silar P."/>
            <person name="Natvig D.O."/>
            <person name="Lalanne C."/>
            <person name="Gautier V."/>
            <person name="Ament-Velasquez S.L."/>
            <person name="Kruys A."/>
            <person name="Hutchinson M.I."/>
            <person name="Powell A.J."/>
            <person name="Barry K."/>
            <person name="Miller A.N."/>
            <person name="Grigoriev I.V."/>
            <person name="Debuchy R."/>
            <person name="Gladieux P."/>
            <person name="Hiltunen Thoren M."/>
            <person name="Johannesson H."/>
        </authorList>
    </citation>
    <scope>NUCLEOTIDE SEQUENCE</scope>
    <source>
        <strain evidence="1">FGSC 1904</strain>
    </source>
</reference>
<accession>A0AAE0UEV1</accession>
<evidence type="ECO:0000313" key="1">
    <source>
        <dbReference type="EMBL" id="KAK3400839.1"/>
    </source>
</evidence>
<protein>
    <submittedName>
        <fullName evidence="1">Uncharacterized protein</fullName>
    </submittedName>
</protein>
<dbReference type="AlphaFoldDB" id="A0AAE0UEV1"/>
<sequence>MPNNNKKWDLKFWPQRTMTFKQLKRKLDNRPDRQGPAVKIHRSNYQGTQEAPEPTIHWIEDWAGRSGQVDMNTIMGVEKICRDEVKRLNGEEPYTFNDVLVRAGVHTKTNLHDDNGTVITEFNPRSGRYQNKVADDDPHITVYIGYDLEHIAVVGHIYVVWDQKALFNIRRVQDPDRERKIVLTEAGREKVAAEYWTLF</sequence>
<dbReference type="Proteomes" id="UP001281003">
    <property type="component" value="Unassembled WGS sequence"/>
</dbReference>
<organism evidence="1 2">
    <name type="scientific">Sordaria brevicollis</name>
    <dbReference type="NCBI Taxonomy" id="83679"/>
    <lineage>
        <taxon>Eukaryota</taxon>
        <taxon>Fungi</taxon>
        <taxon>Dikarya</taxon>
        <taxon>Ascomycota</taxon>
        <taxon>Pezizomycotina</taxon>
        <taxon>Sordariomycetes</taxon>
        <taxon>Sordariomycetidae</taxon>
        <taxon>Sordariales</taxon>
        <taxon>Sordariaceae</taxon>
        <taxon>Sordaria</taxon>
    </lineage>
</organism>
<comment type="caution">
    <text evidence="1">The sequence shown here is derived from an EMBL/GenBank/DDBJ whole genome shotgun (WGS) entry which is preliminary data.</text>
</comment>
<proteinExistence type="predicted"/>
<gene>
    <name evidence="1" type="ORF">B0T20DRAFT_348176</name>
</gene>
<dbReference type="EMBL" id="JAUTDP010000003">
    <property type="protein sequence ID" value="KAK3400839.1"/>
    <property type="molecule type" value="Genomic_DNA"/>
</dbReference>
<keyword evidence="2" id="KW-1185">Reference proteome</keyword>
<evidence type="ECO:0000313" key="2">
    <source>
        <dbReference type="Proteomes" id="UP001281003"/>
    </source>
</evidence>
<name>A0AAE0UEV1_SORBR</name>
<reference evidence="1" key="2">
    <citation type="submission" date="2023-07" db="EMBL/GenBank/DDBJ databases">
        <authorList>
            <consortium name="Lawrence Berkeley National Laboratory"/>
            <person name="Haridas S."/>
            <person name="Hensen N."/>
            <person name="Bonometti L."/>
            <person name="Westerberg I."/>
            <person name="Brannstrom I.O."/>
            <person name="Guillou S."/>
            <person name="Cros-Aarteil S."/>
            <person name="Calhoun S."/>
            <person name="Kuo A."/>
            <person name="Mondo S."/>
            <person name="Pangilinan J."/>
            <person name="Riley R."/>
            <person name="LaButti K."/>
            <person name="Andreopoulos B."/>
            <person name="Lipzen A."/>
            <person name="Chen C."/>
            <person name="Yanf M."/>
            <person name="Daum C."/>
            <person name="Ng V."/>
            <person name="Clum A."/>
            <person name="Steindorff A."/>
            <person name="Ohm R."/>
            <person name="Martin F."/>
            <person name="Silar P."/>
            <person name="Natvig D."/>
            <person name="Lalanne C."/>
            <person name="Gautier V."/>
            <person name="Ament-velasquez S.L."/>
            <person name="Kruys A."/>
            <person name="Hutchinson M.I."/>
            <person name="Powell A.J."/>
            <person name="Barry K."/>
            <person name="Miller A.N."/>
            <person name="Grigoriev I.V."/>
            <person name="Debuchy R."/>
            <person name="Gladieux P."/>
            <person name="Thoren M.H."/>
            <person name="Johannesson H."/>
        </authorList>
    </citation>
    <scope>NUCLEOTIDE SEQUENCE</scope>
    <source>
        <strain evidence="1">FGSC 1904</strain>
    </source>
</reference>